<dbReference type="RefSeq" id="WP_277441933.1">
    <property type="nucleotide sequence ID" value="NZ_JAKOAV010000001.1"/>
</dbReference>
<accession>A0A9X4GXJ0</accession>
<dbReference type="SMART" id="SM00854">
    <property type="entry name" value="PGA_cap"/>
    <property type="match status" value="1"/>
</dbReference>
<gene>
    <name evidence="3" type="ORF">L7E55_00180</name>
</gene>
<dbReference type="InterPro" id="IPR019079">
    <property type="entry name" value="Capsule_synth_CapA"/>
</dbReference>
<dbReference type="InterPro" id="IPR029052">
    <property type="entry name" value="Metallo-depent_PP-like"/>
</dbReference>
<dbReference type="InterPro" id="IPR052169">
    <property type="entry name" value="CW_Biosynth-Accessory"/>
</dbReference>
<feature type="domain" description="Capsule synthesis protein CapA" evidence="2">
    <location>
        <begin position="6"/>
        <end position="227"/>
    </location>
</feature>
<evidence type="ECO:0000259" key="2">
    <source>
        <dbReference type="SMART" id="SM00854"/>
    </source>
</evidence>
<sequence>MNKTAEIAIVGDLALHYGPQKCDKDILDCLGSMSFVIACLEAPICSYGTGPKYKKRTVFRIDPSRAERLKKYNLKVVSCANNHIMDFGKRGIAETLTILNKIDISPIGLKTPSANHTFVDLKEPFKMRIAAGMGKGLSIGSFYISSIKDVANALKKAPEDVLRIAYLHGGTEYVSFPDPHQFRETLHLLRECRVDIICWSHSHAPAPFTVKGGVFIAWGLGNWDLTSPENRQRNVSKRALALTISRMETIGLNNLLTAFERRILPDGNKDVLHKSTYEWSQRIISNISCEEIAEIHKKWAEIDACVWLPQTCAAIKWRIQKYGYRTVVKDLIKIILSGRWWKALYKINFDRMNEACAEWDGFKKSLR</sequence>
<evidence type="ECO:0000256" key="1">
    <source>
        <dbReference type="ARBA" id="ARBA00005662"/>
    </source>
</evidence>
<keyword evidence="4" id="KW-1185">Reference proteome</keyword>
<dbReference type="PANTHER" id="PTHR33393">
    <property type="entry name" value="POLYGLUTAMINE SYNTHESIS ACCESSORY PROTEIN RV0574C-RELATED"/>
    <property type="match status" value="1"/>
</dbReference>
<dbReference type="PANTHER" id="PTHR33393:SF12">
    <property type="entry name" value="CAPSULE BIOSYNTHESIS PROTEIN CAPA"/>
    <property type="match status" value="1"/>
</dbReference>
<organism evidence="3 4">
    <name type="scientific">Pelotomaculum isophthalicicum JI</name>
    <dbReference type="NCBI Taxonomy" id="947010"/>
    <lineage>
        <taxon>Bacteria</taxon>
        <taxon>Bacillati</taxon>
        <taxon>Bacillota</taxon>
        <taxon>Clostridia</taxon>
        <taxon>Eubacteriales</taxon>
        <taxon>Desulfotomaculaceae</taxon>
        <taxon>Pelotomaculum</taxon>
    </lineage>
</organism>
<comment type="similarity">
    <text evidence="1">Belongs to the CapA family.</text>
</comment>
<dbReference type="EMBL" id="JAKOAV010000001">
    <property type="protein sequence ID" value="MDF9406787.1"/>
    <property type="molecule type" value="Genomic_DNA"/>
</dbReference>
<comment type="caution">
    <text evidence="3">The sequence shown here is derived from an EMBL/GenBank/DDBJ whole genome shotgun (WGS) entry which is preliminary data.</text>
</comment>
<evidence type="ECO:0000313" key="4">
    <source>
        <dbReference type="Proteomes" id="UP001154312"/>
    </source>
</evidence>
<evidence type="ECO:0000313" key="3">
    <source>
        <dbReference type="EMBL" id="MDF9406787.1"/>
    </source>
</evidence>
<name>A0A9X4GXJ0_9FIRM</name>
<reference evidence="3" key="1">
    <citation type="submission" date="2022-02" db="EMBL/GenBank/DDBJ databases">
        <authorList>
            <person name="Leng L."/>
        </authorList>
    </citation>
    <scope>NUCLEOTIDE SEQUENCE</scope>
    <source>
        <strain evidence="3">JI</strain>
    </source>
</reference>
<dbReference type="AlphaFoldDB" id="A0A9X4GXJ0"/>
<proteinExistence type="inferred from homology"/>
<dbReference type="Pfam" id="PF09587">
    <property type="entry name" value="PGA_cap"/>
    <property type="match status" value="1"/>
</dbReference>
<protein>
    <submittedName>
        <fullName evidence="3">CapA family protein</fullName>
    </submittedName>
</protein>
<dbReference type="Proteomes" id="UP001154312">
    <property type="component" value="Unassembled WGS sequence"/>
</dbReference>
<dbReference type="SUPFAM" id="SSF56300">
    <property type="entry name" value="Metallo-dependent phosphatases"/>
    <property type="match status" value="1"/>
</dbReference>